<dbReference type="InterPro" id="IPR012663">
    <property type="entry name" value="CHP02450_Tryp"/>
</dbReference>
<gene>
    <name evidence="1" type="ORF">VIN01S_04730</name>
</gene>
<dbReference type="RefSeq" id="WP_141344021.1">
    <property type="nucleotide sequence ID" value="NZ_BJLF01000002.1"/>
</dbReference>
<dbReference type="AlphaFoldDB" id="A0A4Y3HR93"/>
<dbReference type="EMBL" id="BJLF01000002">
    <property type="protein sequence ID" value="GEA49669.1"/>
    <property type="molecule type" value="Genomic_DNA"/>
</dbReference>
<evidence type="ECO:0008006" key="3">
    <source>
        <dbReference type="Google" id="ProtNLM"/>
    </source>
</evidence>
<keyword evidence="2" id="KW-1185">Reference proteome</keyword>
<accession>A0A4Y3HR93</accession>
<sequence>MNQINPKKLLRSKWTAVNCHNKEKHFIVTEVEFDEEGLVELCIIEPIVTKRARSIDWMVLKDPKQWLHGWK</sequence>
<name>A0A4Y3HR93_9VIBR</name>
<dbReference type="OrthoDB" id="5592973at2"/>
<evidence type="ECO:0000313" key="1">
    <source>
        <dbReference type="EMBL" id="GEA49669.1"/>
    </source>
</evidence>
<evidence type="ECO:0000313" key="2">
    <source>
        <dbReference type="Proteomes" id="UP000318717"/>
    </source>
</evidence>
<proteinExistence type="predicted"/>
<comment type="caution">
    <text evidence="1">The sequence shown here is derived from an EMBL/GenBank/DDBJ whole genome shotgun (WGS) entry which is preliminary data.</text>
</comment>
<dbReference type="Proteomes" id="UP000318717">
    <property type="component" value="Unassembled WGS sequence"/>
</dbReference>
<dbReference type="Pfam" id="PF09493">
    <property type="entry name" value="DUF2389"/>
    <property type="match status" value="1"/>
</dbReference>
<dbReference type="NCBIfam" id="TIGR02450">
    <property type="entry name" value="TIGR02450 family Trp-rich protein"/>
    <property type="match status" value="1"/>
</dbReference>
<protein>
    <recommendedName>
        <fullName evidence="3">TIGR02450 family Trp-rich protein</fullName>
    </recommendedName>
</protein>
<organism evidence="1 2">
    <name type="scientific">Vibrio inusitatus NBRC 102082</name>
    <dbReference type="NCBI Taxonomy" id="1219070"/>
    <lineage>
        <taxon>Bacteria</taxon>
        <taxon>Pseudomonadati</taxon>
        <taxon>Pseudomonadota</taxon>
        <taxon>Gammaproteobacteria</taxon>
        <taxon>Vibrionales</taxon>
        <taxon>Vibrionaceae</taxon>
        <taxon>Vibrio</taxon>
    </lineage>
</organism>
<reference evidence="1 2" key="1">
    <citation type="submission" date="2019-06" db="EMBL/GenBank/DDBJ databases">
        <title>Whole genome shotgun sequence of Vibrio inusitatus NBRC 102082.</title>
        <authorList>
            <person name="Hosoyama A."/>
            <person name="Uohara A."/>
            <person name="Ohji S."/>
            <person name="Ichikawa N."/>
        </authorList>
    </citation>
    <scope>NUCLEOTIDE SEQUENCE [LARGE SCALE GENOMIC DNA]</scope>
    <source>
        <strain evidence="1 2">NBRC 102082</strain>
    </source>
</reference>